<reference evidence="16 17" key="1">
    <citation type="journal article" date="2008" name="J. Biotechnol.">
        <title>The lifestyle of Corynebacterium urealyticum derived from its complete genome sequence established by pyrosequencing.</title>
        <authorList>
            <person name="Tauch A."/>
            <person name="Trost E."/>
            <person name="Tilker A."/>
            <person name="Ludewig U."/>
            <person name="Schneiker S."/>
            <person name="Goesmann A."/>
            <person name="Arnold W."/>
            <person name="Bekel T."/>
            <person name="Brinkrolf K."/>
            <person name="Brune I."/>
            <person name="Goetker S."/>
            <person name="Kalinowski J."/>
            <person name="Kamp P.-B."/>
            <person name="Lobo F.P."/>
            <person name="Viehoever P."/>
            <person name="Weisshaar B."/>
            <person name="Soriano F."/>
            <person name="Droege M."/>
            <person name="Puehler A."/>
        </authorList>
    </citation>
    <scope>NUCLEOTIDE SEQUENCE [LARGE SCALE GENOMIC DNA]</scope>
    <source>
        <strain evidence="17">ATCC 43042 / DSM 7109</strain>
    </source>
</reference>
<comment type="subcellular location">
    <subcellularLocation>
        <location evidence="11">Cytoplasm</location>
    </subcellularLocation>
    <text evidence="11">About half TF is bound to the ribosome near the polypeptide exit tunnel while the other half is free in the cytoplasm.</text>
</comment>
<evidence type="ECO:0000256" key="5">
    <source>
        <dbReference type="ARBA" id="ARBA00022618"/>
    </source>
</evidence>
<keyword evidence="11" id="KW-0963">Cytoplasm</keyword>
<keyword evidence="7 11" id="KW-0143">Chaperone</keyword>
<evidence type="ECO:0000256" key="3">
    <source>
        <dbReference type="ARBA" id="ARBA00013194"/>
    </source>
</evidence>
<dbReference type="STRING" id="504474.cu1381"/>
<feature type="domain" description="PPIase FKBP-type" evidence="15">
    <location>
        <begin position="183"/>
        <end position="236"/>
    </location>
</feature>
<dbReference type="NCBIfam" id="TIGR00115">
    <property type="entry name" value="tig"/>
    <property type="match status" value="1"/>
</dbReference>
<dbReference type="HOGENOM" id="CLU_033058_3_0_11"/>
<dbReference type="GO" id="GO:0003755">
    <property type="term" value="F:peptidyl-prolyl cis-trans isomerase activity"/>
    <property type="evidence" value="ECO:0007669"/>
    <property type="project" value="UniProtKB-UniRule"/>
</dbReference>
<dbReference type="InterPro" id="IPR005215">
    <property type="entry name" value="Trig_fac"/>
</dbReference>
<evidence type="ECO:0000256" key="7">
    <source>
        <dbReference type="ARBA" id="ARBA00023186"/>
    </source>
</evidence>
<dbReference type="Gene3D" id="3.30.70.1050">
    <property type="entry name" value="Trigger factor ribosome-binding domain"/>
    <property type="match status" value="1"/>
</dbReference>
<dbReference type="GO" id="GO:0043022">
    <property type="term" value="F:ribosome binding"/>
    <property type="evidence" value="ECO:0007669"/>
    <property type="project" value="TreeGrafter"/>
</dbReference>
<dbReference type="SUPFAM" id="SSF109998">
    <property type="entry name" value="Triger factor/SurA peptide-binding domain-like"/>
    <property type="match status" value="1"/>
</dbReference>
<evidence type="ECO:0000256" key="13">
    <source>
        <dbReference type="RuleBase" id="RU003914"/>
    </source>
</evidence>
<evidence type="ECO:0000256" key="10">
    <source>
        <dbReference type="ARBA" id="ARBA00029986"/>
    </source>
</evidence>
<dbReference type="GO" id="GO:0044183">
    <property type="term" value="F:protein folding chaperone"/>
    <property type="evidence" value="ECO:0007669"/>
    <property type="project" value="TreeGrafter"/>
</dbReference>
<gene>
    <name evidence="11" type="primary">tig</name>
    <name evidence="16" type="ordered locus">cu1381</name>
</gene>
<dbReference type="GO" id="GO:0051301">
    <property type="term" value="P:cell division"/>
    <property type="evidence" value="ECO:0007669"/>
    <property type="project" value="UniProtKB-KW"/>
</dbReference>
<dbReference type="Pfam" id="PF05697">
    <property type="entry name" value="Trigger_N"/>
    <property type="match status" value="1"/>
</dbReference>
<keyword evidence="5 11" id="KW-0132">Cell division</keyword>
<protein>
    <recommendedName>
        <fullName evidence="4 11">Trigger factor</fullName>
        <shortName evidence="11">TF</shortName>
        <ecNumber evidence="3 11">5.2.1.8</ecNumber>
    </recommendedName>
    <alternativeName>
        <fullName evidence="10 11">PPIase</fullName>
    </alternativeName>
</protein>
<dbReference type="GO" id="GO:0015031">
    <property type="term" value="P:protein transport"/>
    <property type="evidence" value="ECO:0007669"/>
    <property type="project" value="UniProtKB-UniRule"/>
</dbReference>
<dbReference type="InterPro" id="IPR008880">
    <property type="entry name" value="Trigger_fac_C"/>
</dbReference>
<evidence type="ECO:0000256" key="8">
    <source>
        <dbReference type="ARBA" id="ARBA00023235"/>
    </source>
</evidence>
<sequence>MSNADWRHRPSATMNTQESALVKSSVEKLSATRTKITVEVPFDELKPEFDKAYASLSQQVSIPGFRKGKVPAKIIETRLGRGVVLDQVINEMLPSRYSQAVEEHDVKALGQPEIDITELKDGESVTFTAEVDVRPEIEVPDFSDISVEVDAIKADDEAVEGELKNLQARFGTLKSVDRKVKKGDFVSIDLSATVDGETVDEATTEGLSHEVGNDSLIEGLDDALVGMKAGEESTFTSKLVAGEHADEEAEVTVKVDSVKERELPELDDDFAQLASEFDTLDELKDSLATQVEEQLKNGQAGQIRDKVLEAALEKVEVPLPQSVVDEQVQGQVQQLISQFGGDEKVFEQMLAAQDITREKFEEDAREAAEGSVRTQLFLDALADVEQPEVSQEELMDHIGFTAAQYGMDPNQFIMQLQQAGQIGSLFADVRRGKALAINISKSSVKDSEGNEIDPKQFFGTEEESEKAEEAKKDEKPKKAAKKSSAKKTTKKAAKKSTAKKTTKKSTAKKSTAKKTTKKSTAKKAASKKTTKKAAAKKSEDK</sequence>
<dbReference type="GO" id="GO:0005737">
    <property type="term" value="C:cytoplasm"/>
    <property type="evidence" value="ECO:0007669"/>
    <property type="project" value="UniProtKB-SubCell"/>
</dbReference>
<feature type="region of interest" description="Disordered" evidence="14">
    <location>
        <begin position="443"/>
        <end position="541"/>
    </location>
</feature>
<comment type="catalytic activity">
    <reaction evidence="1 11 12">
        <text>[protein]-peptidylproline (omega=180) = [protein]-peptidylproline (omega=0)</text>
        <dbReference type="Rhea" id="RHEA:16237"/>
        <dbReference type="Rhea" id="RHEA-COMP:10747"/>
        <dbReference type="Rhea" id="RHEA-COMP:10748"/>
        <dbReference type="ChEBI" id="CHEBI:83833"/>
        <dbReference type="ChEBI" id="CHEBI:83834"/>
        <dbReference type="EC" id="5.2.1.8"/>
    </reaction>
</comment>
<dbReference type="GO" id="GO:0043335">
    <property type="term" value="P:protein unfolding"/>
    <property type="evidence" value="ECO:0007669"/>
    <property type="project" value="TreeGrafter"/>
</dbReference>
<dbReference type="InterPro" id="IPR037041">
    <property type="entry name" value="Trigger_fac_C_sf"/>
</dbReference>
<dbReference type="HAMAP" id="MF_00303">
    <property type="entry name" value="Trigger_factor_Tig"/>
    <property type="match status" value="1"/>
</dbReference>
<evidence type="ECO:0000256" key="2">
    <source>
        <dbReference type="ARBA" id="ARBA00005464"/>
    </source>
</evidence>
<keyword evidence="6 11" id="KW-0697">Rotamase</keyword>
<dbReference type="InterPro" id="IPR046357">
    <property type="entry name" value="PPIase_dom_sf"/>
</dbReference>
<evidence type="ECO:0000313" key="16">
    <source>
        <dbReference type="EMBL" id="CAQ05341.1"/>
    </source>
</evidence>
<evidence type="ECO:0000256" key="9">
    <source>
        <dbReference type="ARBA" id="ARBA00023306"/>
    </source>
</evidence>
<dbReference type="Pfam" id="PF05698">
    <property type="entry name" value="Trigger_C"/>
    <property type="match status" value="1"/>
</dbReference>
<proteinExistence type="inferred from homology"/>
<accession>B1VGN4</accession>
<feature type="compositionally biased region" description="Basic and acidic residues" evidence="14">
    <location>
        <begin position="443"/>
        <end position="454"/>
    </location>
</feature>
<comment type="similarity">
    <text evidence="2 11 13">Belongs to the FKBP-type PPIase family. Tig subfamily.</text>
</comment>
<dbReference type="EMBL" id="AM942444">
    <property type="protein sequence ID" value="CAQ05341.1"/>
    <property type="molecule type" value="Genomic_DNA"/>
</dbReference>
<dbReference type="InterPro" id="IPR027304">
    <property type="entry name" value="Trigger_fact/SurA_dom_sf"/>
</dbReference>
<organism evidence="16 17">
    <name type="scientific">Corynebacterium urealyticum (strain ATCC 43042 / DSM 7109)</name>
    <dbReference type="NCBI Taxonomy" id="504474"/>
    <lineage>
        <taxon>Bacteria</taxon>
        <taxon>Bacillati</taxon>
        <taxon>Actinomycetota</taxon>
        <taxon>Actinomycetes</taxon>
        <taxon>Mycobacteriales</taxon>
        <taxon>Corynebacteriaceae</taxon>
        <taxon>Corynebacterium</taxon>
    </lineage>
</organism>
<dbReference type="Gene3D" id="3.10.50.40">
    <property type="match status" value="1"/>
</dbReference>
<dbReference type="InterPro" id="IPR036611">
    <property type="entry name" value="Trigger_fac_ribosome-bd_sf"/>
</dbReference>
<evidence type="ECO:0000256" key="1">
    <source>
        <dbReference type="ARBA" id="ARBA00000971"/>
    </source>
</evidence>
<evidence type="ECO:0000256" key="11">
    <source>
        <dbReference type="HAMAP-Rule" id="MF_00303"/>
    </source>
</evidence>
<evidence type="ECO:0000256" key="6">
    <source>
        <dbReference type="ARBA" id="ARBA00023110"/>
    </source>
</evidence>
<comment type="function">
    <text evidence="11">Involved in protein export. Acts as a chaperone by maintaining the newly synthesized protein in an open conformation. Functions as a peptidyl-prolyl cis-trans isomerase.</text>
</comment>
<dbReference type="eggNOG" id="COG0544">
    <property type="taxonomic scope" value="Bacteria"/>
</dbReference>
<dbReference type="Pfam" id="PF00254">
    <property type="entry name" value="FKBP_C"/>
    <property type="match status" value="1"/>
</dbReference>
<dbReference type="PANTHER" id="PTHR30560">
    <property type="entry name" value="TRIGGER FACTOR CHAPERONE AND PEPTIDYL-PROLYL CIS/TRANS ISOMERASE"/>
    <property type="match status" value="1"/>
</dbReference>
<dbReference type="Gene3D" id="1.10.3120.10">
    <property type="entry name" value="Trigger factor, C-terminal domain"/>
    <property type="match status" value="1"/>
</dbReference>
<keyword evidence="9 11" id="KW-0131">Cell cycle</keyword>
<keyword evidence="8 11" id="KW-0413">Isomerase</keyword>
<keyword evidence="17" id="KW-1185">Reference proteome</keyword>
<feature type="compositionally biased region" description="Basic residues" evidence="14">
    <location>
        <begin position="478"/>
        <end position="535"/>
    </location>
</feature>
<evidence type="ECO:0000256" key="4">
    <source>
        <dbReference type="ARBA" id="ARBA00016902"/>
    </source>
</evidence>
<dbReference type="InterPro" id="IPR008881">
    <property type="entry name" value="Trigger_fac_ribosome-bd_bac"/>
</dbReference>
<evidence type="ECO:0000259" key="15">
    <source>
        <dbReference type="PROSITE" id="PS50059"/>
    </source>
</evidence>
<dbReference type="KEGG" id="cur:cu1381"/>
<dbReference type="GO" id="GO:0051083">
    <property type="term" value="P:'de novo' cotranslational protein folding"/>
    <property type="evidence" value="ECO:0007669"/>
    <property type="project" value="TreeGrafter"/>
</dbReference>
<evidence type="ECO:0000313" key="17">
    <source>
        <dbReference type="Proteomes" id="UP000001727"/>
    </source>
</evidence>
<dbReference type="SUPFAM" id="SSF54534">
    <property type="entry name" value="FKBP-like"/>
    <property type="match status" value="1"/>
</dbReference>
<dbReference type="InterPro" id="IPR001179">
    <property type="entry name" value="PPIase_FKBP_dom"/>
</dbReference>
<comment type="domain">
    <text evidence="11">Consists of 3 domains; the N-terminus binds the ribosome, the middle domain has PPIase activity, while the C-terminus has intrinsic chaperone activity on its own.</text>
</comment>
<feature type="compositionally biased region" description="Basic and acidic residues" evidence="14">
    <location>
        <begin position="467"/>
        <end position="477"/>
    </location>
</feature>
<dbReference type="EC" id="5.2.1.8" evidence="3 11"/>
<evidence type="ECO:0000256" key="14">
    <source>
        <dbReference type="SAM" id="MobiDB-lite"/>
    </source>
</evidence>
<dbReference type="AlphaFoldDB" id="B1VGN4"/>
<dbReference type="PROSITE" id="PS50059">
    <property type="entry name" value="FKBP_PPIASE"/>
    <property type="match status" value="1"/>
</dbReference>
<dbReference type="SUPFAM" id="SSF102735">
    <property type="entry name" value="Trigger factor ribosome-binding domain"/>
    <property type="match status" value="1"/>
</dbReference>
<dbReference type="Proteomes" id="UP000001727">
    <property type="component" value="Chromosome"/>
</dbReference>
<evidence type="ECO:0000256" key="12">
    <source>
        <dbReference type="PROSITE-ProRule" id="PRU00277"/>
    </source>
</evidence>
<name>B1VGN4_CORU7</name>
<dbReference type="PANTHER" id="PTHR30560:SF3">
    <property type="entry name" value="TRIGGER FACTOR-LIKE PROTEIN TIG, CHLOROPLASTIC"/>
    <property type="match status" value="1"/>
</dbReference>